<dbReference type="PANTHER" id="PTHR33694">
    <property type="entry name" value="UDP-3-O-ACYL-N-ACETYLGLUCOSAMINE DEACETYLASE 1, MITOCHONDRIAL-RELATED"/>
    <property type="match status" value="1"/>
</dbReference>
<dbReference type="Pfam" id="PF03331">
    <property type="entry name" value="LpxC"/>
    <property type="match status" value="1"/>
</dbReference>
<protein>
    <recommendedName>
        <fullName evidence="4 12">UDP-3-O-acyl-N-acetylglucosamine deacetylase</fullName>
        <shortName evidence="12">UDP-3-O-acyl-GlcNAc deacetylase</shortName>
        <ecNumber evidence="4 12">3.5.1.108</ecNumber>
    </recommendedName>
    <alternativeName>
        <fullName evidence="12">UDP-3-O-[R-3-hydroxymyristoyl]-N-acetylglucosamine deacetylase</fullName>
    </alternativeName>
</protein>
<evidence type="ECO:0000256" key="10">
    <source>
        <dbReference type="ARBA" id="ARBA00023098"/>
    </source>
</evidence>
<dbReference type="GO" id="GO:0009245">
    <property type="term" value="P:lipid A biosynthetic process"/>
    <property type="evidence" value="ECO:0007669"/>
    <property type="project" value="UniProtKB-UniRule"/>
</dbReference>
<feature type="binding site" evidence="12">
    <location>
        <position position="277"/>
    </location>
    <ligand>
        <name>Zn(2+)</name>
        <dbReference type="ChEBI" id="CHEBI:29105"/>
    </ligand>
</feature>
<keyword evidence="8 12" id="KW-0378">Hydrolase</keyword>
<accession>A0A1U9KE99</accession>
<dbReference type="PANTHER" id="PTHR33694:SF1">
    <property type="entry name" value="UDP-3-O-ACYL-N-ACETYLGLUCOSAMINE DEACETYLASE 1, MITOCHONDRIAL-RELATED"/>
    <property type="match status" value="1"/>
</dbReference>
<evidence type="ECO:0000313" key="13">
    <source>
        <dbReference type="EMBL" id="AQS84059.1"/>
    </source>
</evidence>
<dbReference type="GO" id="GO:0016020">
    <property type="term" value="C:membrane"/>
    <property type="evidence" value="ECO:0007669"/>
    <property type="project" value="GOC"/>
</dbReference>
<keyword evidence="14" id="KW-1185">Reference proteome</keyword>
<evidence type="ECO:0000256" key="5">
    <source>
        <dbReference type="ARBA" id="ARBA00022516"/>
    </source>
</evidence>
<evidence type="ECO:0000256" key="8">
    <source>
        <dbReference type="ARBA" id="ARBA00022801"/>
    </source>
</evidence>
<evidence type="ECO:0000256" key="11">
    <source>
        <dbReference type="ARBA" id="ARBA00024535"/>
    </source>
</evidence>
<keyword evidence="6 12" id="KW-0441">Lipid A biosynthesis</keyword>
<comment type="cofactor">
    <cofactor evidence="1 12">
        <name>Zn(2+)</name>
        <dbReference type="ChEBI" id="CHEBI:29105"/>
    </cofactor>
</comment>
<evidence type="ECO:0000256" key="7">
    <source>
        <dbReference type="ARBA" id="ARBA00022723"/>
    </source>
</evidence>
<dbReference type="Gene3D" id="3.30.1700.10">
    <property type="entry name" value="lpxc deacetylase, domain 2"/>
    <property type="match status" value="1"/>
</dbReference>
<dbReference type="InterPro" id="IPR020568">
    <property type="entry name" value="Ribosomal_Su5_D2-typ_SF"/>
</dbReference>
<dbReference type="InterPro" id="IPR011334">
    <property type="entry name" value="UDP-acyl_GlcNac_deAcase_C"/>
</dbReference>
<keyword evidence="9 12" id="KW-0862">Zinc</keyword>
<comment type="catalytic activity">
    <reaction evidence="11 12">
        <text>a UDP-3-O-[(3R)-3-hydroxyacyl]-N-acetyl-alpha-D-glucosamine + H2O = a UDP-3-O-[(3R)-3-hydroxyacyl]-alpha-D-glucosamine + acetate</text>
        <dbReference type="Rhea" id="RHEA:67816"/>
        <dbReference type="ChEBI" id="CHEBI:15377"/>
        <dbReference type="ChEBI" id="CHEBI:30089"/>
        <dbReference type="ChEBI" id="CHEBI:137740"/>
        <dbReference type="ChEBI" id="CHEBI:173225"/>
        <dbReference type="EC" id="3.5.1.108"/>
    </reaction>
</comment>
<dbReference type="EC" id="3.5.1.108" evidence="4 12"/>
<evidence type="ECO:0000256" key="3">
    <source>
        <dbReference type="ARBA" id="ARBA00005002"/>
    </source>
</evidence>
<feature type="binding site" evidence="12">
    <location>
        <position position="118"/>
    </location>
    <ligand>
        <name>Zn(2+)</name>
        <dbReference type="ChEBI" id="CHEBI:29105"/>
    </ligand>
</feature>
<dbReference type="NCBIfam" id="TIGR00325">
    <property type="entry name" value="lpxC"/>
    <property type="match status" value="1"/>
</dbReference>
<dbReference type="UniPathway" id="UPA00359">
    <property type="reaction ID" value="UER00478"/>
</dbReference>
<feature type="binding site" evidence="12">
    <location>
        <position position="281"/>
    </location>
    <ligand>
        <name>Zn(2+)</name>
        <dbReference type="ChEBI" id="CHEBI:29105"/>
    </ligand>
</feature>
<evidence type="ECO:0000256" key="9">
    <source>
        <dbReference type="ARBA" id="ARBA00022833"/>
    </source>
</evidence>
<dbReference type="Proteomes" id="UP000188937">
    <property type="component" value="Chromosome"/>
</dbReference>
<dbReference type="GO" id="GO:0103117">
    <property type="term" value="F:UDP-3-O-acyl-N-acetylglucosamine deacetylase activity"/>
    <property type="evidence" value="ECO:0007669"/>
    <property type="project" value="UniProtKB-UniRule"/>
</dbReference>
<dbReference type="InterPro" id="IPR015870">
    <property type="entry name" value="UDP-acyl_N-AcGlcN_deAcase_N"/>
</dbReference>
<dbReference type="GO" id="GO:0046872">
    <property type="term" value="F:metal ion binding"/>
    <property type="evidence" value="ECO:0007669"/>
    <property type="project" value="UniProtKB-KW"/>
</dbReference>
<evidence type="ECO:0000256" key="1">
    <source>
        <dbReference type="ARBA" id="ARBA00001947"/>
    </source>
</evidence>
<dbReference type="HAMAP" id="MF_00388">
    <property type="entry name" value="LpxC"/>
    <property type="match status" value="1"/>
</dbReference>
<gene>
    <name evidence="12" type="primary">lpxC</name>
    <name evidence="13" type="ORF">A0U92_03970</name>
</gene>
<evidence type="ECO:0000256" key="6">
    <source>
        <dbReference type="ARBA" id="ARBA00022556"/>
    </source>
</evidence>
<dbReference type="SUPFAM" id="SSF54211">
    <property type="entry name" value="Ribosomal protein S5 domain 2-like"/>
    <property type="match status" value="2"/>
</dbReference>
<dbReference type="Gene3D" id="3.30.230.20">
    <property type="entry name" value="lpxc deacetylase, domain 1"/>
    <property type="match status" value="1"/>
</dbReference>
<dbReference type="KEGG" id="aace:A0U92_03970"/>
<organism evidence="13 14">
    <name type="scientific">Acetobacter aceti</name>
    <dbReference type="NCBI Taxonomy" id="435"/>
    <lineage>
        <taxon>Bacteria</taxon>
        <taxon>Pseudomonadati</taxon>
        <taxon>Pseudomonadota</taxon>
        <taxon>Alphaproteobacteria</taxon>
        <taxon>Acetobacterales</taxon>
        <taxon>Acetobacteraceae</taxon>
        <taxon>Acetobacter</taxon>
        <taxon>Acetobacter subgen. Acetobacter</taxon>
    </lineage>
</organism>
<keyword evidence="5 12" id="KW-0444">Lipid biosynthesis</keyword>
<keyword evidence="10 12" id="KW-0443">Lipid metabolism</keyword>
<reference evidence="13 14" key="1">
    <citation type="submission" date="2016-03" db="EMBL/GenBank/DDBJ databases">
        <title>Acetic acid bacteria sequencing.</title>
        <authorList>
            <person name="Brandt J."/>
            <person name="Jakob F."/>
            <person name="Vogel R.F."/>
        </authorList>
    </citation>
    <scope>NUCLEOTIDE SEQUENCE [LARGE SCALE GENOMIC DNA]</scope>
    <source>
        <strain evidence="13 14">TMW2.1153</strain>
    </source>
</reference>
<dbReference type="AlphaFoldDB" id="A0A1U9KE99"/>
<feature type="active site" description="Proton donor" evidence="12">
    <location>
        <position position="304"/>
    </location>
</feature>
<evidence type="ECO:0000313" key="14">
    <source>
        <dbReference type="Proteomes" id="UP000188937"/>
    </source>
</evidence>
<sequence length="338" mass="36911">MESFSPDPTALVERDDEVFSSTTQTFSIHRKLSKAVVPVRQNTLRSPIKCVGTGLHTGRKITLRMEPARADTGIIFHRTDIPGAAAIPAVYDHVVDTRLSTVIGERADKRNRVATIEHLMSALCGNGIHNAHVYLDGPEVPVLDGSSADFLFLIDCAGRVRLDAPRREIEVLKTVRVEEAGAFTELKPSDAVDMPLSMTIDFPASAIGRQTLALTFTEASFRRELAFSRTFTNHREIAALQAAGLALGGSLDNAVVVDEEKILNPTGLRAKDEFVRHKMLDAVGDLFLAGAYIRGSFTGYKSGHHLNNQLLRTLFADRSAWREVNPATKLTSAPLQAA</sequence>
<comment type="function">
    <text evidence="2 12">Catalyzes the hydrolysis of UDP-3-O-myristoyl-N-acetylglucosamine to form UDP-3-O-myristoylglucosamine and acetate, the committed step in lipid A biosynthesis.</text>
</comment>
<dbReference type="EMBL" id="CP014692">
    <property type="protein sequence ID" value="AQS84059.1"/>
    <property type="molecule type" value="Genomic_DNA"/>
</dbReference>
<name>A0A1U9KE99_ACEAC</name>
<evidence type="ECO:0000256" key="2">
    <source>
        <dbReference type="ARBA" id="ARBA00002923"/>
    </source>
</evidence>
<proteinExistence type="inferred from homology"/>
<dbReference type="RefSeq" id="WP_077812096.1">
    <property type="nucleotide sequence ID" value="NZ_CP014692.1"/>
</dbReference>
<keyword evidence="7 12" id="KW-0479">Metal-binding</keyword>
<dbReference type="OrthoDB" id="9802746at2"/>
<dbReference type="InterPro" id="IPR004463">
    <property type="entry name" value="UDP-acyl_GlcNac_deAcase"/>
</dbReference>
<comment type="pathway">
    <text evidence="3 12">Glycolipid biosynthesis; lipid IV(A) biosynthesis; lipid IV(A) from (3R)-3-hydroxytetradecanoyl-[acyl-carrier-protein] and UDP-N-acetyl-alpha-D-glucosamine: step 2/6.</text>
</comment>
<evidence type="ECO:0000256" key="12">
    <source>
        <dbReference type="HAMAP-Rule" id="MF_00388"/>
    </source>
</evidence>
<evidence type="ECO:0000256" key="4">
    <source>
        <dbReference type="ARBA" id="ARBA00012745"/>
    </source>
</evidence>
<dbReference type="STRING" id="435.A0U92_03970"/>
<comment type="similarity">
    <text evidence="12">Belongs to the LpxC family.</text>
</comment>